<feature type="domain" description="WRKY" evidence="7">
    <location>
        <begin position="87"/>
        <end position="118"/>
    </location>
</feature>
<dbReference type="Gene3D" id="2.20.25.80">
    <property type="entry name" value="WRKY domain"/>
    <property type="match status" value="1"/>
</dbReference>
<dbReference type="PANTHER" id="PTHR31221">
    <property type="entry name" value="WRKY TRANSCRIPTION FACTOR PROTEIN 1-RELATED"/>
    <property type="match status" value="1"/>
</dbReference>
<dbReference type="PROSITE" id="PS50811">
    <property type="entry name" value="WRKY"/>
    <property type="match status" value="1"/>
</dbReference>
<dbReference type="InterPro" id="IPR003657">
    <property type="entry name" value="WRKY_dom"/>
</dbReference>
<dbReference type="PANTHER" id="PTHR31221:SF112">
    <property type="entry name" value="WRKY TRANSCRIPTION FACTOR 50-RELATED"/>
    <property type="match status" value="1"/>
</dbReference>
<keyword evidence="5" id="KW-0539">Nucleus</keyword>
<dbReference type="GO" id="GO:0043565">
    <property type="term" value="F:sequence-specific DNA binding"/>
    <property type="evidence" value="ECO:0007669"/>
    <property type="project" value="InterPro"/>
</dbReference>
<keyword evidence="3" id="KW-0238">DNA-binding</keyword>
<dbReference type="SMART" id="SM00774">
    <property type="entry name" value="WRKY"/>
    <property type="match status" value="1"/>
</dbReference>
<dbReference type="InterPro" id="IPR044810">
    <property type="entry name" value="WRKY_plant"/>
</dbReference>
<proteinExistence type="evidence at transcript level"/>
<evidence type="ECO:0000256" key="6">
    <source>
        <dbReference type="SAM" id="MobiDB-lite"/>
    </source>
</evidence>
<accession>A0A385JFL4</accession>
<dbReference type="InterPro" id="IPR036576">
    <property type="entry name" value="WRKY_dom_sf"/>
</dbReference>
<protein>
    <submittedName>
        <fullName evidence="8">WRKY transcription factor 50</fullName>
    </submittedName>
</protein>
<evidence type="ECO:0000256" key="3">
    <source>
        <dbReference type="ARBA" id="ARBA00023125"/>
    </source>
</evidence>
<dbReference type="Pfam" id="PF03106">
    <property type="entry name" value="WRKY"/>
    <property type="match status" value="1"/>
</dbReference>
<evidence type="ECO:0000256" key="1">
    <source>
        <dbReference type="ARBA" id="ARBA00004123"/>
    </source>
</evidence>
<evidence type="ECO:0000256" key="5">
    <source>
        <dbReference type="ARBA" id="ARBA00023242"/>
    </source>
</evidence>
<evidence type="ECO:0000259" key="7">
    <source>
        <dbReference type="PROSITE" id="PS50811"/>
    </source>
</evidence>
<keyword evidence="4" id="KW-0804">Transcription</keyword>
<feature type="region of interest" description="Disordered" evidence="6">
    <location>
        <begin position="60"/>
        <end position="80"/>
    </location>
</feature>
<name>A0A385JFL4_9ROSI</name>
<evidence type="ECO:0000256" key="4">
    <source>
        <dbReference type="ARBA" id="ARBA00023163"/>
    </source>
</evidence>
<feature type="compositionally biased region" description="Basic and acidic residues" evidence="6">
    <location>
        <begin position="65"/>
        <end position="76"/>
    </location>
</feature>
<evidence type="ECO:0000313" key="8">
    <source>
        <dbReference type="EMBL" id="AXY96407.1"/>
    </source>
</evidence>
<reference evidence="8" key="1">
    <citation type="submission" date="2017-10" db="EMBL/GenBank/DDBJ databases">
        <title>Cloning and Expression Profiling of WRKY Transcription Factor of Canarium album (Lour.) Raeusch under Low Temperature Stress.</title>
        <authorList>
            <person name="Lai R."/>
            <person name="Wu R."/>
        </authorList>
    </citation>
    <scope>NUCLEOTIDE SEQUENCE</scope>
</reference>
<dbReference type="GO" id="GO:0005634">
    <property type="term" value="C:nucleus"/>
    <property type="evidence" value="ECO:0007669"/>
    <property type="project" value="UniProtKB-SubCell"/>
</dbReference>
<dbReference type="AlphaFoldDB" id="A0A385JFL4"/>
<keyword evidence="2" id="KW-0805">Transcription regulation</keyword>
<dbReference type="EMBL" id="MG356654">
    <property type="protein sequence ID" value="AXY96407.1"/>
    <property type="molecule type" value="mRNA"/>
</dbReference>
<evidence type="ECO:0000256" key="2">
    <source>
        <dbReference type="ARBA" id="ARBA00023015"/>
    </source>
</evidence>
<dbReference type="SUPFAM" id="SSF118290">
    <property type="entry name" value="WRKY DNA-binding domain"/>
    <property type="match status" value="1"/>
</dbReference>
<sequence>MSNTNFVPQDSPESDYADMTNFELSEYLTFDGWLEDDRASTVFGAAQNPVYRANEVIESVGTGGHVEDPSDSESGREKKRVAFKTKSDIEILDDGYRWRKYGKKMVKNSPNPRCNHNF</sequence>
<dbReference type="GO" id="GO:0003700">
    <property type="term" value="F:DNA-binding transcription factor activity"/>
    <property type="evidence" value="ECO:0007669"/>
    <property type="project" value="InterPro"/>
</dbReference>
<organism evidence="8">
    <name type="scientific">Canarium album</name>
    <dbReference type="NCBI Taxonomy" id="300208"/>
    <lineage>
        <taxon>Eukaryota</taxon>
        <taxon>Viridiplantae</taxon>
        <taxon>Streptophyta</taxon>
        <taxon>Embryophyta</taxon>
        <taxon>Tracheophyta</taxon>
        <taxon>Spermatophyta</taxon>
        <taxon>Magnoliopsida</taxon>
        <taxon>eudicotyledons</taxon>
        <taxon>Gunneridae</taxon>
        <taxon>Pentapetalae</taxon>
        <taxon>rosids</taxon>
        <taxon>malvids</taxon>
        <taxon>Sapindales</taxon>
        <taxon>Burseraceae</taxon>
        <taxon>Canarium</taxon>
    </lineage>
</organism>
<comment type="subcellular location">
    <subcellularLocation>
        <location evidence="1">Nucleus</location>
    </subcellularLocation>
</comment>